<comment type="caution">
    <text evidence="2">The sequence shown here is derived from an EMBL/GenBank/DDBJ whole genome shotgun (WGS) entry which is preliminary data.</text>
</comment>
<dbReference type="PANTHER" id="PTHR35546:SF130">
    <property type="entry name" value="EXPRESSED PROTEIN"/>
    <property type="match status" value="1"/>
</dbReference>
<dbReference type="EMBL" id="JXTB01000031">
    <property type="protein sequence ID" value="PON73882.1"/>
    <property type="molecule type" value="Genomic_DNA"/>
</dbReference>
<evidence type="ECO:0000313" key="2">
    <source>
        <dbReference type="EMBL" id="PON73882.1"/>
    </source>
</evidence>
<reference evidence="3" key="1">
    <citation type="submission" date="2016-06" db="EMBL/GenBank/DDBJ databases">
        <title>Parallel loss of symbiosis genes in relatives of nitrogen-fixing non-legume Parasponia.</title>
        <authorList>
            <person name="Van Velzen R."/>
            <person name="Holmer R."/>
            <person name="Bu F."/>
            <person name="Rutten L."/>
            <person name="Van Zeijl A."/>
            <person name="Liu W."/>
            <person name="Santuari L."/>
            <person name="Cao Q."/>
            <person name="Sharma T."/>
            <person name="Shen D."/>
            <person name="Roswanjaya Y."/>
            <person name="Wardhani T."/>
            <person name="Kalhor M.S."/>
            <person name="Jansen J."/>
            <person name="Van den Hoogen J."/>
            <person name="Gungor B."/>
            <person name="Hartog M."/>
            <person name="Hontelez J."/>
            <person name="Verver J."/>
            <person name="Yang W.-C."/>
            <person name="Schijlen E."/>
            <person name="Repin R."/>
            <person name="Schilthuizen M."/>
            <person name="Schranz E."/>
            <person name="Heidstra R."/>
            <person name="Miyata K."/>
            <person name="Fedorova E."/>
            <person name="Kohlen W."/>
            <person name="Bisseling T."/>
            <person name="Smit S."/>
            <person name="Geurts R."/>
        </authorList>
    </citation>
    <scope>NUCLEOTIDE SEQUENCE [LARGE SCALE GENOMIC DNA]</scope>
    <source>
        <strain evidence="3">cv. WU1-14</strain>
    </source>
</reference>
<proteinExistence type="predicted"/>
<feature type="non-terminal residue" evidence="2">
    <location>
        <position position="286"/>
    </location>
</feature>
<protein>
    <recommendedName>
        <fullName evidence="1">F-box protein At3g26010-like beta-propeller domain-containing protein</fullName>
    </recommendedName>
</protein>
<dbReference type="Proteomes" id="UP000237105">
    <property type="component" value="Unassembled WGS sequence"/>
</dbReference>
<evidence type="ECO:0000259" key="1">
    <source>
        <dbReference type="Pfam" id="PF24750"/>
    </source>
</evidence>
<dbReference type="InterPro" id="IPR056592">
    <property type="entry name" value="Beta-prop_At3g26010-like"/>
</dbReference>
<sequence length="286" mass="33117">MKRFMKRCKRSGGWAETETATAASKFMSVVRDPDPTPGFQIYNPMRYALPFTLLIKGGYATHGGLPYRHLKRHQSYQIYSEKSKILHHPSPTRRAHYLDFLGWRSLKFFPFIRSSFEDLLLVERTRQDYIICNPLTRRFVALPRAPLLPDAARKFHRAGFVCESKCKSSLYYCNCSIKFSVVVLSTDQLELVFHAAVFSSETGQWSESVFQFPKERLFNWHSTAVGCSNGFIYWPLGYDAFRGIAAFDLHKEVGDPERCRFISLPREFGLNWRTMSERARIGVVRG</sequence>
<dbReference type="InterPro" id="IPR055290">
    <property type="entry name" value="At3g26010-like"/>
</dbReference>
<organism evidence="2 3">
    <name type="scientific">Parasponia andersonii</name>
    <name type="common">Sponia andersonii</name>
    <dbReference type="NCBI Taxonomy" id="3476"/>
    <lineage>
        <taxon>Eukaryota</taxon>
        <taxon>Viridiplantae</taxon>
        <taxon>Streptophyta</taxon>
        <taxon>Embryophyta</taxon>
        <taxon>Tracheophyta</taxon>
        <taxon>Spermatophyta</taxon>
        <taxon>Magnoliopsida</taxon>
        <taxon>eudicotyledons</taxon>
        <taxon>Gunneridae</taxon>
        <taxon>Pentapetalae</taxon>
        <taxon>rosids</taxon>
        <taxon>fabids</taxon>
        <taxon>Rosales</taxon>
        <taxon>Cannabaceae</taxon>
        <taxon>Parasponia</taxon>
    </lineage>
</organism>
<feature type="domain" description="F-box protein At3g26010-like beta-propeller" evidence="1">
    <location>
        <begin position="115"/>
        <end position="267"/>
    </location>
</feature>
<name>A0A2P5DKQ5_PARAD</name>
<dbReference type="AlphaFoldDB" id="A0A2P5DKQ5"/>
<dbReference type="OrthoDB" id="674184at2759"/>
<dbReference type="PANTHER" id="PTHR35546">
    <property type="entry name" value="F-BOX PROTEIN INTERACTION DOMAIN PROTEIN-RELATED"/>
    <property type="match status" value="1"/>
</dbReference>
<evidence type="ECO:0000313" key="3">
    <source>
        <dbReference type="Proteomes" id="UP000237105"/>
    </source>
</evidence>
<keyword evidence="3" id="KW-1185">Reference proteome</keyword>
<gene>
    <name evidence="2" type="ORF">PanWU01x14_054320</name>
</gene>
<dbReference type="Pfam" id="PF24750">
    <property type="entry name" value="b-prop_At3g26010-like"/>
    <property type="match status" value="1"/>
</dbReference>
<accession>A0A2P5DKQ5</accession>